<proteinExistence type="predicted"/>
<dbReference type="EMBL" id="CP042905">
    <property type="protein sequence ID" value="QEE16711.1"/>
    <property type="molecule type" value="Genomic_DNA"/>
</dbReference>
<accession>A0A5B9DCE6</accession>
<dbReference type="GeneID" id="41330526"/>
<organism evidence="2 3">
    <name type="scientific">Promethearchaeum syntrophicum</name>
    <dbReference type="NCBI Taxonomy" id="2594042"/>
    <lineage>
        <taxon>Archaea</taxon>
        <taxon>Promethearchaeati</taxon>
        <taxon>Promethearchaeota</taxon>
        <taxon>Promethearchaeia</taxon>
        <taxon>Promethearchaeales</taxon>
        <taxon>Promethearchaeaceae</taxon>
        <taxon>Promethearchaeum</taxon>
    </lineage>
</organism>
<gene>
    <name evidence="2" type="ORF">DSAG12_02541</name>
</gene>
<name>A0A5B9DCE6_9ARCH</name>
<keyword evidence="3" id="KW-1185">Reference proteome</keyword>
<evidence type="ECO:0000313" key="2">
    <source>
        <dbReference type="EMBL" id="QEE16711.1"/>
    </source>
</evidence>
<reference evidence="2 3" key="2">
    <citation type="journal article" date="2024" name="Int. J. Syst. Evol. Microbiol.">
        <title>Promethearchaeum syntrophicum gen. nov., sp. nov., an anaerobic, obligately syntrophic archaeon, the first isolate of the lineage 'Asgard' archaea, and proposal of the new archaeal phylum Promethearchaeota phyl. nov. and kingdom Promethearchaeati regn. nov.</title>
        <authorList>
            <person name="Imachi H."/>
            <person name="Nobu M.K."/>
            <person name="Kato S."/>
            <person name="Takaki Y."/>
            <person name="Miyazaki M."/>
            <person name="Miyata M."/>
            <person name="Ogawara M."/>
            <person name="Saito Y."/>
            <person name="Sakai S."/>
            <person name="Tahara Y.O."/>
            <person name="Takano Y."/>
            <person name="Tasumi E."/>
            <person name="Uematsu K."/>
            <person name="Yoshimura T."/>
            <person name="Itoh T."/>
            <person name="Ohkuma M."/>
            <person name="Takai K."/>
        </authorList>
    </citation>
    <scope>NUCLEOTIDE SEQUENCE [LARGE SCALE GENOMIC DNA]</scope>
    <source>
        <strain evidence="2 3">MK-D1</strain>
    </source>
</reference>
<dbReference type="Proteomes" id="UP000321408">
    <property type="component" value="Chromosome"/>
</dbReference>
<reference evidence="2 3" key="1">
    <citation type="journal article" date="2020" name="Nature">
        <title>Isolation of an archaeon at the prokaryote-eukaryote interface.</title>
        <authorList>
            <person name="Imachi H."/>
            <person name="Nobu M.K."/>
            <person name="Nakahara N."/>
            <person name="Morono Y."/>
            <person name="Ogawara M."/>
            <person name="Takaki Y."/>
            <person name="Takano Y."/>
            <person name="Uematsu K."/>
            <person name="Ikuta T."/>
            <person name="Ito M."/>
            <person name="Matsui Y."/>
            <person name="Miyazaki M."/>
            <person name="Murata K."/>
            <person name="Saito Y."/>
            <person name="Sakai S."/>
            <person name="Song C."/>
            <person name="Tasumi E."/>
            <person name="Yamanaka Y."/>
            <person name="Yamaguchi T."/>
            <person name="Kamagata Y."/>
            <person name="Tamaki H."/>
            <person name="Takai K."/>
        </authorList>
    </citation>
    <scope>NUCLEOTIDE SEQUENCE [LARGE SCALE GENOMIC DNA]</scope>
    <source>
        <strain evidence="2 3">MK-D1</strain>
    </source>
</reference>
<evidence type="ECO:0000313" key="3">
    <source>
        <dbReference type="Proteomes" id="UP000321408"/>
    </source>
</evidence>
<evidence type="ECO:0000256" key="1">
    <source>
        <dbReference type="SAM" id="Phobius"/>
    </source>
</evidence>
<dbReference type="RefSeq" id="WP_147663646.1">
    <property type="nucleotide sequence ID" value="NZ_CP042905.2"/>
</dbReference>
<keyword evidence="1" id="KW-1133">Transmembrane helix</keyword>
<keyword evidence="1" id="KW-0472">Membrane</keyword>
<feature type="transmembrane region" description="Helical" evidence="1">
    <location>
        <begin position="20"/>
        <end position="41"/>
    </location>
</feature>
<sequence length="89" mass="9939">MILQDIQNVFSQILGVVEKILPVILWSMGIILAFVLPLGIFLKNILGAAVNIFPGPETELLWVYFVVAGIFLLVGIFLAVKYPERKIKL</sequence>
<keyword evidence="1" id="KW-0812">Transmembrane</keyword>
<dbReference type="AlphaFoldDB" id="A0A5B9DCE6"/>
<feature type="transmembrane region" description="Helical" evidence="1">
    <location>
        <begin position="61"/>
        <end position="80"/>
    </location>
</feature>
<dbReference type="KEGG" id="psyt:DSAG12_02541"/>
<protein>
    <submittedName>
        <fullName evidence="2">Uncharacterized protein</fullName>
    </submittedName>
</protein>